<sequence>MTLASYHPETTRKRHMHPPTSVFMSPRQESIGGINQTDRAKSLMRNRSSQNLILDTPSNTSGRQGN</sequence>
<dbReference type="EMBL" id="SJPM01000026">
    <property type="protein sequence ID" value="TWT87813.1"/>
    <property type="molecule type" value="Genomic_DNA"/>
</dbReference>
<feature type="compositionally biased region" description="Polar residues" evidence="1">
    <location>
        <begin position="45"/>
        <end position="66"/>
    </location>
</feature>
<name>A0A5C5ZMY9_9BACT</name>
<dbReference type="AlphaFoldDB" id="A0A5C5ZMY9"/>
<dbReference type="Proteomes" id="UP000316213">
    <property type="component" value="Unassembled WGS sequence"/>
</dbReference>
<proteinExistence type="predicted"/>
<evidence type="ECO:0000313" key="2">
    <source>
        <dbReference type="EMBL" id="TWT87813.1"/>
    </source>
</evidence>
<reference evidence="2 3" key="1">
    <citation type="submission" date="2019-02" db="EMBL/GenBank/DDBJ databases">
        <title>Deep-cultivation of Planctomycetes and their phenomic and genomic characterization uncovers novel biology.</title>
        <authorList>
            <person name="Wiegand S."/>
            <person name="Jogler M."/>
            <person name="Boedeker C."/>
            <person name="Pinto D."/>
            <person name="Vollmers J."/>
            <person name="Rivas-Marin E."/>
            <person name="Kohn T."/>
            <person name="Peeters S.H."/>
            <person name="Heuer A."/>
            <person name="Rast P."/>
            <person name="Oberbeckmann S."/>
            <person name="Bunk B."/>
            <person name="Jeske O."/>
            <person name="Meyerdierks A."/>
            <person name="Storesund J.E."/>
            <person name="Kallscheuer N."/>
            <person name="Luecker S."/>
            <person name="Lage O.M."/>
            <person name="Pohl T."/>
            <person name="Merkel B.J."/>
            <person name="Hornburger P."/>
            <person name="Mueller R.-W."/>
            <person name="Bruemmer F."/>
            <person name="Labrenz M."/>
            <person name="Spormann A.M."/>
            <person name="Op Den Camp H."/>
            <person name="Overmann J."/>
            <person name="Amann R."/>
            <person name="Jetten M.S.M."/>
            <person name="Mascher T."/>
            <person name="Medema M.H."/>
            <person name="Devos D.P."/>
            <person name="Kaster A.-K."/>
            <person name="Ovreas L."/>
            <person name="Rohde M."/>
            <person name="Galperin M.Y."/>
            <person name="Jogler C."/>
        </authorList>
    </citation>
    <scope>NUCLEOTIDE SEQUENCE [LARGE SCALE GENOMIC DNA]</scope>
    <source>
        <strain evidence="2 3">Pla100</strain>
    </source>
</reference>
<comment type="caution">
    <text evidence="2">The sequence shown here is derived from an EMBL/GenBank/DDBJ whole genome shotgun (WGS) entry which is preliminary data.</text>
</comment>
<organism evidence="2 3">
    <name type="scientific">Neorhodopirellula pilleata</name>
    <dbReference type="NCBI Taxonomy" id="2714738"/>
    <lineage>
        <taxon>Bacteria</taxon>
        <taxon>Pseudomonadati</taxon>
        <taxon>Planctomycetota</taxon>
        <taxon>Planctomycetia</taxon>
        <taxon>Pirellulales</taxon>
        <taxon>Pirellulaceae</taxon>
        <taxon>Neorhodopirellula</taxon>
    </lineage>
</organism>
<keyword evidence="3" id="KW-1185">Reference proteome</keyword>
<feature type="region of interest" description="Disordered" evidence="1">
    <location>
        <begin position="1"/>
        <end position="66"/>
    </location>
</feature>
<evidence type="ECO:0000313" key="3">
    <source>
        <dbReference type="Proteomes" id="UP000316213"/>
    </source>
</evidence>
<accession>A0A5C5ZMY9</accession>
<protein>
    <submittedName>
        <fullName evidence="2">Uncharacterized protein</fullName>
    </submittedName>
</protein>
<evidence type="ECO:0000256" key="1">
    <source>
        <dbReference type="SAM" id="MobiDB-lite"/>
    </source>
</evidence>
<gene>
    <name evidence="2" type="ORF">Pla100_59080</name>
</gene>